<dbReference type="WBParaSite" id="TMUE_2000006919.1">
    <property type="protein sequence ID" value="TMUE_2000006919.1"/>
    <property type="gene ID" value="WBGene00287333"/>
</dbReference>
<accession>A0A5S6QIC4</accession>
<evidence type="ECO:0000313" key="1">
    <source>
        <dbReference type="Proteomes" id="UP000046395"/>
    </source>
</evidence>
<dbReference type="Proteomes" id="UP000046395">
    <property type="component" value="Unassembled WGS sequence"/>
</dbReference>
<reference evidence="2" key="1">
    <citation type="submission" date="2019-12" db="UniProtKB">
        <authorList>
            <consortium name="WormBaseParasite"/>
        </authorList>
    </citation>
    <scope>IDENTIFICATION</scope>
</reference>
<organism evidence="1 2">
    <name type="scientific">Trichuris muris</name>
    <name type="common">Mouse whipworm</name>
    <dbReference type="NCBI Taxonomy" id="70415"/>
    <lineage>
        <taxon>Eukaryota</taxon>
        <taxon>Metazoa</taxon>
        <taxon>Ecdysozoa</taxon>
        <taxon>Nematoda</taxon>
        <taxon>Enoplea</taxon>
        <taxon>Dorylaimia</taxon>
        <taxon>Trichinellida</taxon>
        <taxon>Trichuridae</taxon>
        <taxon>Trichuris</taxon>
    </lineage>
</organism>
<proteinExistence type="predicted"/>
<name>A0A5S6QIC4_TRIMR</name>
<keyword evidence="1" id="KW-1185">Reference proteome</keyword>
<sequence length="90" mass="10235">MMKSGVWPQTEARQWMSKGSKITSLLGTKRAFGWVSSTEAAGETPKFFDLQTRILLNIRLGLSLHRCEIPAFSCTYEMFSLNGYRTKIVK</sequence>
<protein>
    <submittedName>
        <fullName evidence="2">Uncharacterized protein</fullName>
    </submittedName>
</protein>
<dbReference type="AlphaFoldDB" id="A0A5S6QIC4"/>
<evidence type="ECO:0000313" key="2">
    <source>
        <dbReference type="WBParaSite" id="TMUE_2000006919.1"/>
    </source>
</evidence>